<reference evidence="3" key="1">
    <citation type="submission" date="2005-03" db="EMBL/GenBank/DDBJ databases">
        <title>Comparison of the complete genome sequences of Rhodococcus erythropolis PR4 and Rhodococcus opacus B4.</title>
        <authorList>
            <person name="Takarada H."/>
            <person name="Sekine M."/>
            <person name="Hosoyama A."/>
            <person name="Yamada R."/>
            <person name="Fujisawa T."/>
            <person name="Omata S."/>
            <person name="Shimizu A."/>
            <person name="Tsukatani N."/>
            <person name="Tanikawa S."/>
            <person name="Fujita N."/>
            <person name="Harayama S."/>
        </authorList>
    </citation>
    <scope>NUCLEOTIDE SEQUENCE [LARGE SCALE GENOMIC DNA]</scope>
    <source>
        <strain evidence="3">PR4 / NBRC 100887</strain>
    </source>
</reference>
<evidence type="ECO:0000256" key="1">
    <source>
        <dbReference type="SAM" id="MobiDB-lite"/>
    </source>
</evidence>
<accession>C1A247</accession>
<dbReference type="EMBL" id="AP008957">
    <property type="protein sequence ID" value="BAH34682.1"/>
    <property type="molecule type" value="Genomic_DNA"/>
</dbReference>
<dbReference type="KEGG" id="rer:RER_39740"/>
<sequence>MSDNEFQGDPTKSNAKIARLLEHAVMRLPLADRVLAANHPGITAHIVGESLEFTLDATDEVIAIADRTWLDDDEDDSFDPEFIPTDDDFPPDLST</sequence>
<dbReference type="PATRIC" id="fig|234621.6.peg.4508"/>
<organism evidence="2 3">
    <name type="scientific">Rhodococcus erythropolis (strain PR4 / NBRC 100887)</name>
    <dbReference type="NCBI Taxonomy" id="234621"/>
    <lineage>
        <taxon>Bacteria</taxon>
        <taxon>Bacillati</taxon>
        <taxon>Actinomycetota</taxon>
        <taxon>Actinomycetes</taxon>
        <taxon>Mycobacteriales</taxon>
        <taxon>Nocardiaceae</taxon>
        <taxon>Rhodococcus</taxon>
        <taxon>Rhodococcus erythropolis group</taxon>
    </lineage>
</organism>
<dbReference type="Proteomes" id="UP000002204">
    <property type="component" value="Chromosome"/>
</dbReference>
<name>C1A247_RHOE4</name>
<evidence type="ECO:0000313" key="2">
    <source>
        <dbReference type="EMBL" id="BAH34682.1"/>
    </source>
</evidence>
<protein>
    <submittedName>
        <fullName evidence="2">Uncharacterized protein</fullName>
    </submittedName>
</protein>
<dbReference type="RefSeq" id="WP_020908330.1">
    <property type="nucleotide sequence ID" value="NC_012490.1"/>
</dbReference>
<proteinExistence type="predicted"/>
<gene>
    <name evidence="2" type="ordered locus">RER_39740</name>
</gene>
<dbReference type="AlphaFoldDB" id="C1A247"/>
<reference evidence="2 3" key="2">
    <citation type="journal article" date="2006" name="Environ. Microbiol.">
        <title>Sequence analysis of three plasmids harboured in Rhodococcus erythropolis strain PR4.</title>
        <authorList>
            <person name="Sekine M."/>
            <person name="Tanikawa S."/>
            <person name="Omata S."/>
            <person name="Saito M."/>
            <person name="Fujisawa T."/>
            <person name="Tsukatani N."/>
            <person name="Tajima T."/>
            <person name="Sekigawa T."/>
            <person name="Kosugi H."/>
            <person name="Matsuo Y."/>
            <person name="Nishiko R."/>
            <person name="Imamura K."/>
            <person name="Ito M."/>
            <person name="Narita H."/>
            <person name="Tago S."/>
            <person name="Fujita N."/>
            <person name="Harayama S."/>
        </authorList>
    </citation>
    <scope>NUCLEOTIDE SEQUENCE [LARGE SCALE GENOMIC DNA]</scope>
    <source>
        <strain evidence="3">PR4 / NBRC 100887</strain>
    </source>
</reference>
<evidence type="ECO:0000313" key="3">
    <source>
        <dbReference type="Proteomes" id="UP000002204"/>
    </source>
</evidence>
<feature type="region of interest" description="Disordered" evidence="1">
    <location>
        <begin position="72"/>
        <end position="95"/>
    </location>
</feature>
<dbReference type="HOGENOM" id="CLU_2370894_0_0_11"/>